<dbReference type="EMBL" id="CP060825">
    <property type="protein sequence ID" value="QNP63916.1"/>
    <property type="molecule type" value="Genomic_DNA"/>
</dbReference>
<name>A0A7H0HTQ0_9ACTN</name>
<dbReference type="Proteomes" id="UP000516230">
    <property type="component" value="Chromosome"/>
</dbReference>
<feature type="domain" description="Peptidoglycan binding-like" evidence="2">
    <location>
        <begin position="80"/>
        <end position="145"/>
    </location>
</feature>
<keyword evidence="1" id="KW-0732">Signal</keyword>
<dbReference type="SUPFAM" id="SSF47090">
    <property type="entry name" value="PGBD-like"/>
    <property type="match status" value="1"/>
</dbReference>
<evidence type="ECO:0000256" key="1">
    <source>
        <dbReference type="SAM" id="SignalP"/>
    </source>
</evidence>
<organism evidence="3 4">
    <name type="scientific">Streptomyces genisteinicus</name>
    <dbReference type="NCBI Taxonomy" id="2768068"/>
    <lineage>
        <taxon>Bacteria</taxon>
        <taxon>Bacillati</taxon>
        <taxon>Actinomycetota</taxon>
        <taxon>Actinomycetes</taxon>
        <taxon>Kitasatosporales</taxon>
        <taxon>Streptomycetaceae</taxon>
        <taxon>Streptomyces</taxon>
    </lineage>
</organism>
<reference evidence="3 4" key="1">
    <citation type="submission" date="2020-08" db="EMBL/GenBank/DDBJ databases">
        <title>A novel species.</title>
        <authorList>
            <person name="Gao J."/>
        </authorList>
    </citation>
    <scope>NUCLEOTIDE SEQUENCE [LARGE SCALE GENOMIC DNA]</scope>
    <source>
        <strain evidence="3 4">CRPJ-33</strain>
    </source>
</reference>
<evidence type="ECO:0000259" key="2">
    <source>
        <dbReference type="Pfam" id="PF01471"/>
    </source>
</evidence>
<keyword evidence="4" id="KW-1185">Reference proteome</keyword>
<dbReference type="Gene3D" id="1.10.101.10">
    <property type="entry name" value="PGBD-like superfamily/PGBD"/>
    <property type="match status" value="1"/>
</dbReference>
<evidence type="ECO:0000313" key="4">
    <source>
        <dbReference type="Proteomes" id="UP000516230"/>
    </source>
</evidence>
<dbReference type="KEGG" id="sgj:IAG43_13925"/>
<gene>
    <name evidence="3" type="ORF">IAG43_13925</name>
</gene>
<accession>A0A7H0HTQ0</accession>
<dbReference type="InterPro" id="IPR036366">
    <property type="entry name" value="PGBDSf"/>
</dbReference>
<feature type="chain" id="PRO_5028922700" evidence="1">
    <location>
        <begin position="39"/>
        <end position="169"/>
    </location>
</feature>
<feature type="signal peptide" evidence="1">
    <location>
        <begin position="1"/>
        <end position="38"/>
    </location>
</feature>
<evidence type="ECO:0000313" key="3">
    <source>
        <dbReference type="EMBL" id="QNP63916.1"/>
    </source>
</evidence>
<dbReference type="InterPro" id="IPR036365">
    <property type="entry name" value="PGBD-like_sf"/>
</dbReference>
<sequence length="169" mass="18461">MQRVLTRRRTRWGVLGATALLFAAGLTASPAMTTPAHAAYGPCNTTVKRTDGLAVHNYYVVPARTGNGLSCYMRYRTGSENAVEALQRAILHCYRTTPAAQRIRDTGGADGVYGTGTVDAVRWLQANRLGVSADGVYGPATRAAMQWPDYWRNPSNGDIEFIDCYKPPF</sequence>
<dbReference type="Pfam" id="PF01471">
    <property type="entry name" value="PG_binding_1"/>
    <property type="match status" value="1"/>
</dbReference>
<dbReference type="RefSeq" id="WP_187741070.1">
    <property type="nucleotide sequence ID" value="NZ_CP060825.1"/>
</dbReference>
<dbReference type="InterPro" id="IPR002477">
    <property type="entry name" value="Peptidoglycan-bd-like"/>
</dbReference>
<proteinExistence type="predicted"/>
<dbReference type="AlphaFoldDB" id="A0A7H0HTQ0"/>
<protein>
    <submittedName>
        <fullName evidence="3">Peptidoglycan-binding protein</fullName>
    </submittedName>
</protein>